<sequence length="62" mass="7534">MWSIVVLFWLQYHLWLRYSAEENNVAVFIQKHNSYLNLINRDEMIYGNKRKNSIAKSIWKCG</sequence>
<evidence type="ECO:0000313" key="2">
    <source>
        <dbReference type="EnsemblMetazoa" id="tetur04g09230.1"/>
    </source>
</evidence>
<feature type="chain" id="PRO_5004591194" evidence="1">
    <location>
        <begin position="21"/>
        <end position="62"/>
    </location>
</feature>
<dbReference type="EMBL" id="CAEY01001385">
    <property type="status" value="NOT_ANNOTATED_CDS"/>
    <property type="molecule type" value="Genomic_DNA"/>
</dbReference>
<evidence type="ECO:0000313" key="3">
    <source>
        <dbReference type="Proteomes" id="UP000015104"/>
    </source>
</evidence>
<protein>
    <submittedName>
        <fullName evidence="2">Uncharacterized protein</fullName>
    </submittedName>
</protein>
<evidence type="ECO:0000256" key="1">
    <source>
        <dbReference type="SAM" id="SignalP"/>
    </source>
</evidence>
<dbReference type="EnsemblMetazoa" id="tetur04g09230.1">
    <property type="protein sequence ID" value="tetur04g09230.1"/>
    <property type="gene ID" value="tetur04g09230"/>
</dbReference>
<dbReference type="AlphaFoldDB" id="T1K3M3"/>
<dbReference type="Proteomes" id="UP000015104">
    <property type="component" value="Unassembled WGS sequence"/>
</dbReference>
<name>T1K3M3_TETUR</name>
<proteinExistence type="predicted"/>
<reference evidence="3" key="1">
    <citation type="submission" date="2011-08" db="EMBL/GenBank/DDBJ databases">
        <authorList>
            <person name="Rombauts S."/>
        </authorList>
    </citation>
    <scope>NUCLEOTIDE SEQUENCE</scope>
    <source>
        <strain evidence="3">London</strain>
    </source>
</reference>
<dbReference type="HOGENOM" id="CLU_2906954_0_0_1"/>
<feature type="signal peptide" evidence="1">
    <location>
        <begin position="1"/>
        <end position="20"/>
    </location>
</feature>
<organism evidence="2 3">
    <name type="scientific">Tetranychus urticae</name>
    <name type="common">Two-spotted spider mite</name>
    <dbReference type="NCBI Taxonomy" id="32264"/>
    <lineage>
        <taxon>Eukaryota</taxon>
        <taxon>Metazoa</taxon>
        <taxon>Ecdysozoa</taxon>
        <taxon>Arthropoda</taxon>
        <taxon>Chelicerata</taxon>
        <taxon>Arachnida</taxon>
        <taxon>Acari</taxon>
        <taxon>Acariformes</taxon>
        <taxon>Trombidiformes</taxon>
        <taxon>Prostigmata</taxon>
        <taxon>Eleutherengona</taxon>
        <taxon>Raphignathae</taxon>
        <taxon>Tetranychoidea</taxon>
        <taxon>Tetranychidae</taxon>
        <taxon>Tetranychus</taxon>
    </lineage>
</organism>
<keyword evidence="3" id="KW-1185">Reference proteome</keyword>
<keyword evidence="1" id="KW-0732">Signal</keyword>
<reference evidence="2" key="2">
    <citation type="submission" date="2015-06" db="UniProtKB">
        <authorList>
            <consortium name="EnsemblMetazoa"/>
        </authorList>
    </citation>
    <scope>IDENTIFICATION</scope>
</reference>
<accession>T1K3M3</accession>